<dbReference type="InterPro" id="IPR022485">
    <property type="entry name" value="SHCHC_synthase_MenH"/>
</dbReference>
<protein>
    <recommendedName>
        <fullName evidence="3">Putative 2-succinyl-6-hydroxy-2,4-cyclohexadiene-1-carboxylate synthase</fullName>
        <shortName evidence="3">SHCHC synthase</shortName>
        <ecNumber evidence="3">4.2.99.20</ecNumber>
    </recommendedName>
</protein>
<dbReference type="EC" id="4.2.99.20" evidence="3"/>
<comment type="similarity">
    <text evidence="3">Belongs to the AB hydrolase superfamily. MenH family.</text>
</comment>
<comment type="pathway">
    <text evidence="3">Quinol/quinone metabolism; 1,4-dihydroxy-2-naphthoate biosynthesis; 1,4-dihydroxy-2-naphthoate from chorismate: step 3/7.</text>
</comment>
<organism evidence="5 6">
    <name type="scientific">Gallibacterium anatis</name>
    <dbReference type="NCBI Taxonomy" id="750"/>
    <lineage>
        <taxon>Bacteria</taxon>
        <taxon>Pseudomonadati</taxon>
        <taxon>Pseudomonadota</taxon>
        <taxon>Gammaproteobacteria</taxon>
        <taxon>Pasteurellales</taxon>
        <taxon>Pasteurellaceae</taxon>
        <taxon>Gallibacterium</taxon>
    </lineage>
</organism>
<dbReference type="Pfam" id="PF00561">
    <property type="entry name" value="Abhydrolase_1"/>
    <property type="match status" value="1"/>
</dbReference>
<comment type="catalytic activity">
    <reaction evidence="3">
        <text>5-enolpyruvoyl-6-hydroxy-2-succinyl-cyclohex-3-ene-1-carboxylate = (1R,6R)-6-hydroxy-2-succinyl-cyclohexa-2,4-diene-1-carboxylate + pyruvate</text>
        <dbReference type="Rhea" id="RHEA:25597"/>
        <dbReference type="ChEBI" id="CHEBI:15361"/>
        <dbReference type="ChEBI" id="CHEBI:58689"/>
        <dbReference type="ChEBI" id="CHEBI:58818"/>
        <dbReference type="EC" id="4.2.99.20"/>
    </reaction>
</comment>
<dbReference type="InterPro" id="IPR000073">
    <property type="entry name" value="AB_hydrolase_1"/>
</dbReference>
<dbReference type="Proteomes" id="UP000030526">
    <property type="component" value="Unassembled WGS sequence"/>
</dbReference>
<proteinExistence type="inferred from homology"/>
<dbReference type="AlphaFoldDB" id="A0A0A2XM82"/>
<dbReference type="UniPathway" id="UPA01057">
    <property type="reaction ID" value="UER00900"/>
</dbReference>
<evidence type="ECO:0000313" key="5">
    <source>
        <dbReference type="EMBL" id="KGQ31765.1"/>
    </source>
</evidence>
<dbReference type="HAMAP" id="MF_01660">
    <property type="entry name" value="MenH"/>
    <property type="match status" value="1"/>
</dbReference>
<name>A0A0A2XM82_9PAST</name>
<evidence type="ECO:0000259" key="4">
    <source>
        <dbReference type="Pfam" id="PF00561"/>
    </source>
</evidence>
<evidence type="ECO:0000256" key="3">
    <source>
        <dbReference type="HAMAP-Rule" id="MF_01660"/>
    </source>
</evidence>
<dbReference type="InterPro" id="IPR029058">
    <property type="entry name" value="AB_hydrolase_fold"/>
</dbReference>
<sequence length="243" mass="27873">MVPNLIFLHGFLGSSDDWQAVIKRLAHYHCYSLDLPFHGQNRQQIANFAQCAEWLSNTIHHLIGNQPYHLIGYSLGGRLAAYFATQTQFAHHYLQQVCLEGANLGLDTEQEKQQRWQNDTKWAARFATENIETVLEDWYQQAVFSDLTALQRQKLIAIRKHNNGSDLAKMLSATSLAKQPNLWQQIQAQPQKFHYICGENDQKFKLLAEKHQLNLTLIAKVGHNAHIHQPAAFAECLTTLFNQ</sequence>
<comment type="function">
    <text evidence="3">Catalyzes a proton abstraction reaction that results in 2,5-elimination of pyruvate from 2-succinyl-5-enolpyruvyl-6-hydroxy-3-cyclohexene-1-carboxylate (SEPHCHC) and the formation of 2-succinyl-6-hydroxy-2,4-cyclohexadiene-1-carboxylate (SHCHC).</text>
</comment>
<reference evidence="5 6" key="1">
    <citation type="submission" date="2014-08" db="EMBL/GenBank/DDBJ databases">
        <title>Chaperone-usher fimbriae in a diverse selection of Gallibacterium genomes.</title>
        <authorList>
            <person name="Kudirkiene E."/>
            <person name="Bager R.J."/>
            <person name="Johnson T.J."/>
            <person name="Bojesen A.M."/>
        </authorList>
    </citation>
    <scope>NUCLEOTIDE SEQUENCE [LARGE SCALE GENOMIC DNA]</scope>
    <source>
        <strain evidence="5 6">20558/3kl.</strain>
    </source>
</reference>
<accession>A0A0A2XM82</accession>
<evidence type="ECO:0000313" key="6">
    <source>
        <dbReference type="Proteomes" id="UP000030526"/>
    </source>
</evidence>
<dbReference type="PANTHER" id="PTHR42916">
    <property type="entry name" value="2-SUCCINYL-5-ENOLPYRUVYL-6-HYDROXY-3-CYCLOHEXENE-1-CARBOXYLATE SYNTHASE"/>
    <property type="match status" value="1"/>
</dbReference>
<keyword evidence="2 3" id="KW-0456">Lyase</keyword>
<dbReference type="GO" id="GO:0070205">
    <property type="term" value="F:2-succinyl-6-hydroxy-2,4-cyclohexadiene-1-carboxylate synthase activity"/>
    <property type="evidence" value="ECO:0007669"/>
    <property type="project" value="UniProtKB-UniRule"/>
</dbReference>
<comment type="caution">
    <text evidence="5">The sequence shown here is derived from an EMBL/GenBank/DDBJ whole genome shotgun (WGS) entry which is preliminary data.</text>
</comment>
<evidence type="ECO:0000256" key="2">
    <source>
        <dbReference type="ARBA" id="ARBA00023239"/>
    </source>
</evidence>
<dbReference type="RefSeq" id="WP_039084068.1">
    <property type="nucleotide sequence ID" value="NZ_JPXS01000030.1"/>
</dbReference>
<dbReference type="PANTHER" id="PTHR42916:SF1">
    <property type="entry name" value="PROTEIN PHYLLO, CHLOROPLASTIC"/>
    <property type="match status" value="1"/>
</dbReference>
<dbReference type="NCBIfam" id="NF008340">
    <property type="entry name" value="PRK11126.1"/>
    <property type="match status" value="1"/>
</dbReference>
<feature type="domain" description="AB hydrolase-1" evidence="4">
    <location>
        <begin position="3"/>
        <end position="227"/>
    </location>
</feature>
<dbReference type="EMBL" id="JPXS01000030">
    <property type="protein sequence ID" value="KGQ31765.1"/>
    <property type="molecule type" value="Genomic_DNA"/>
</dbReference>
<evidence type="ECO:0000256" key="1">
    <source>
        <dbReference type="ARBA" id="ARBA00022428"/>
    </source>
</evidence>
<dbReference type="UniPathway" id="UPA00079"/>
<comment type="subunit">
    <text evidence="3">Monomer.</text>
</comment>
<comment type="pathway">
    <text evidence="3">Quinol/quinone metabolism; menaquinone biosynthesis.</text>
</comment>
<dbReference type="Gene3D" id="3.40.50.1820">
    <property type="entry name" value="alpha/beta hydrolase"/>
    <property type="match status" value="1"/>
</dbReference>
<gene>
    <name evidence="3" type="primary">menH</name>
    <name evidence="5" type="ORF">JP32_06245</name>
</gene>
<dbReference type="GO" id="GO:0009234">
    <property type="term" value="P:menaquinone biosynthetic process"/>
    <property type="evidence" value="ECO:0007669"/>
    <property type="project" value="UniProtKB-UniRule"/>
</dbReference>
<keyword evidence="1 3" id="KW-0474">Menaquinone biosynthesis</keyword>
<dbReference type="NCBIfam" id="TIGR03695">
    <property type="entry name" value="menH_SHCHC"/>
    <property type="match status" value="1"/>
</dbReference>
<dbReference type="SUPFAM" id="SSF53474">
    <property type="entry name" value="alpha/beta-Hydrolases"/>
    <property type="match status" value="1"/>
</dbReference>